<evidence type="ECO:0008006" key="6">
    <source>
        <dbReference type="Google" id="ProtNLM"/>
    </source>
</evidence>
<dbReference type="Gene3D" id="3.90.226.10">
    <property type="entry name" value="2-enoyl-CoA Hydratase, Chain A, domain 1"/>
    <property type="match status" value="1"/>
</dbReference>
<dbReference type="InterPro" id="IPR018376">
    <property type="entry name" value="Enoyl-CoA_hyd/isom_CS"/>
</dbReference>
<organism evidence="4 5">
    <name type="scientific">Amycolatopsis bartoniae</name>
    <dbReference type="NCBI Taxonomy" id="941986"/>
    <lineage>
        <taxon>Bacteria</taxon>
        <taxon>Bacillati</taxon>
        <taxon>Actinomycetota</taxon>
        <taxon>Actinomycetes</taxon>
        <taxon>Pseudonocardiales</taxon>
        <taxon>Pseudonocardiaceae</taxon>
        <taxon>Amycolatopsis</taxon>
    </lineage>
</organism>
<proteinExistence type="inferred from homology"/>
<dbReference type="OrthoDB" id="9775794at2"/>
<protein>
    <recommendedName>
        <fullName evidence="6">Enoyl-CoA hydratase/isomerase family protein</fullName>
    </recommendedName>
</protein>
<feature type="compositionally biased region" description="Basic residues" evidence="3">
    <location>
        <begin position="151"/>
        <end position="171"/>
    </location>
</feature>
<dbReference type="CDD" id="cd06558">
    <property type="entry name" value="crotonase-like"/>
    <property type="match status" value="1"/>
</dbReference>
<dbReference type="SUPFAM" id="SSF52096">
    <property type="entry name" value="ClpP/crotonase"/>
    <property type="match status" value="1"/>
</dbReference>
<feature type="region of interest" description="Disordered" evidence="3">
    <location>
        <begin position="115"/>
        <end position="171"/>
    </location>
</feature>
<dbReference type="InterPro" id="IPR029045">
    <property type="entry name" value="ClpP/crotonase-like_dom_sf"/>
</dbReference>
<dbReference type="AlphaFoldDB" id="A0A8H9M8U2"/>
<feature type="compositionally biased region" description="Basic and acidic residues" evidence="3">
    <location>
        <begin position="119"/>
        <end position="134"/>
    </location>
</feature>
<evidence type="ECO:0000313" key="4">
    <source>
        <dbReference type="EMBL" id="GHF36702.1"/>
    </source>
</evidence>
<dbReference type="Proteomes" id="UP000658656">
    <property type="component" value="Unassembled WGS sequence"/>
</dbReference>
<keyword evidence="5" id="KW-1185">Reference proteome</keyword>
<sequence length="171" mass="18352">MTSTGLLTGVLTGAGGTFCAGADLGARRPVSDEHGFGSVTRRQRKKPLLTAIEGHAVGGGMELALACDLVVAARDASFGLPKIRHAIFAALTGDPINAVRAHEVGLVNELTKPGARRSVAGERRSLRDRQKDSGRTPVSAVTARSGESCWRRTHGDRRKRRDRHGWRRRPG</sequence>
<evidence type="ECO:0000256" key="3">
    <source>
        <dbReference type="SAM" id="MobiDB-lite"/>
    </source>
</evidence>
<dbReference type="GO" id="GO:0003824">
    <property type="term" value="F:catalytic activity"/>
    <property type="evidence" value="ECO:0007669"/>
    <property type="project" value="InterPro"/>
</dbReference>
<reference evidence="4" key="1">
    <citation type="journal article" date="2014" name="Int. J. Syst. Evol. Microbiol.">
        <title>Complete genome sequence of Corynebacterium casei LMG S-19264T (=DSM 44701T), isolated from a smear-ripened cheese.</title>
        <authorList>
            <consortium name="US DOE Joint Genome Institute (JGI-PGF)"/>
            <person name="Walter F."/>
            <person name="Albersmeier A."/>
            <person name="Kalinowski J."/>
            <person name="Ruckert C."/>
        </authorList>
    </citation>
    <scope>NUCLEOTIDE SEQUENCE</scope>
    <source>
        <strain evidence="4">CGMCC 4.7679</strain>
    </source>
</reference>
<dbReference type="Pfam" id="PF00378">
    <property type="entry name" value="ECH_1"/>
    <property type="match status" value="1"/>
</dbReference>
<dbReference type="PROSITE" id="PS00166">
    <property type="entry name" value="ENOYL_COA_HYDRATASE"/>
    <property type="match status" value="1"/>
</dbReference>
<accession>A0A8H9M8U2</accession>
<name>A0A8H9M8U2_9PSEU</name>
<dbReference type="RefSeq" id="WP_145936327.1">
    <property type="nucleotide sequence ID" value="NZ_BNAV01000001.1"/>
</dbReference>
<dbReference type="PANTHER" id="PTHR43802">
    <property type="entry name" value="ENOYL-COA HYDRATASE"/>
    <property type="match status" value="1"/>
</dbReference>
<dbReference type="PANTHER" id="PTHR43802:SF1">
    <property type="entry name" value="IP11341P-RELATED"/>
    <property type="match status" value="1"/>
</dbReference>
<evidence type="ECO:0000256" key="1">
    <source>
        <dbReference type="ARBA" id="ARBA00005254"/>
    </source>
</evidence>
<gene>
    <name evidence="4" type="ORF">GCM10017566_07270</name>
</gene>
<evidence type="ECO:0000256" key="2">
    <source>
        <dbReference type="RuleBase" id="RU003707"/>
    </source>
</evidence>
<dbReference type="InterPro" id="IPR001753">
    <property type="entry name" value="Enoyl-CoA_hydra/iso"/>
</dbReference>
<comment type="caution">
    <text evidence="4">The sequence shown here is derived from an EMBL/GenBank/DDBJ whole genome shotgun (WGS) entry which is preliminary data.</text>
</comment>
<reference evidence="4" key="2">
    <citation type="submission" date="2020-09" db="EMBL/GenBank/DDBJ databases">
        <authorList>
            <person name="Sun Q."/>
            <person name="Zhou Y."/>
        </authorList>
    </citation>
    <scope>NUCLEOTIDE SEQUENCE</scope>
    <source>
        <strain evidence="4">CGMCC 4.7679</strain>
    </source>
</reference>
<comment type="similarity">
    <text evidence="1 2">Belongs to the enoyl-CoA hydratase/isomerase family.</text>
</comment>
<evidence type="ECO:0000313" key="5">
    <source>
        <dbReference type="Proteomes" id="UP000658656"/>
    </source>
</evidence>
<dbReference type="EMBL" id="BNAV01000001">
    <property type="protein sequence ID" value="GHF36702.1"/>
    <property type="molecule type" value="Genomic_DNA"/>
</dbReference>